<protein>
    <submittedName>
        <fullName evidence="3">Zinc-ribbon domain-containing protein</fullName>
    </submittedName>
</protein>
<keyword evidence="1" id="KW-1133">Transmembrane helix</keyword>
<sequence>MYCSKCGKQASDGDKFCQNCGTKIKGSEITKNDEIKNEPINSLKKNNTKKNLIIGTTICLFLALCLSIIYFKFMIKPKNTSVPQSTDAELQNNTGDTKETLDKIKEANKEKEVFAKLLKSPKWLTENTDYKKSPDNVKFTILDINQDGVCEMLLYYGESGGLAGLTLSVVSYNTDEDKINAQKINVSHGSYRGYLSNEKTIVVGGGSQGSSYMSGYKPEGDRYLETFFTLDTAGAYLDENKAVYTLNDNNVSKEKYNQFIDPIKANLTHTEMYPISNENIKNVLGVDPDTIVVDNSIDKYSTLKFSTAEQAKEWLLKQDSTFIAKYNANLIKEDIDNELIKTFFQCYVLEQDDYYLFLLPFDESGNEESMHYLVGKHTGNVYSISPSAGGYAYLIKDSRVIEKLKYNNEKSGDWRELKKQ</sequence>
<keyword evidence="4" id="KW-1185">Reference proteome</keyword>
<keyword evidence="1" id="KW-0812">Transmembrane</keyword>
<proteinExistence type="predicted"/>
<evidence type="ECO:0000313" key="4">
    <source>
        <dbReference type="Proteomes" id="UP000679373"/>
    </source>
</evidence>
<evidence type="ECO:0000259" key="2">
    <source>
        <dbReference type="Pfam" id="PF13240"/>
    </source>
</evidence>
<dbReference type="Pfam" id="PF13240">
    <property type="entry name" value="Zn_Ribbon_1"/>
    <property type="match status" value="1"/>
</dbReference>
<feature type="domain" description="Zinc-ribbon" evidence="2">
    <location>
        <begin position="2"/>
        <end position="24"/>
    </location>
</feature>
<dbReference type="RefSeq" id="WP_077869147.1">
    <property type="nucleotide sequence ID" value="NZ_BKAK01000045.1"/>
</dbReference>
<dbReference type="Proteomes" id="UP000679373">
    <property type="component" value="Plasmid unnamed"/>
</dbReference>
<dbReference type="GeneID" id="66348125"/>
<keyword evidence="1" id="KW-0472">Membrane</keyword>
<name>A0AB74VMS2_CLOBE</name>
<accession>A0AB74VMS2</accession>
<organism evidence="3 4">
    <name type="scientific">Clostridium beijerinckii</name>
    <name type="common">Clostridium MP</name>
    <dbReference type="NCBI Taxonomy" id="1520"/>
    <lineage>
        <taxon>Bacteria</taxon>
        <taxon>Bacillati</taxon>
        <taxon>Bacillota</taxon>
        <taxon>Clostridia</taxon>
        <taxon>Eubacteriales</taxon>
        <taxon>Clostridiaceae</taxon>
        <taxon>Clostridium</taxon>
    </lineage>
</organism>
<dbReference type="InterPro" id="IPR026870">
    <property type="entry name" value="Zinc_ribbon_dom"/>
</dbReference>
<geneLocation type="plasmid" evidence="3">
    <name>unnamed</name>
</geneLocation>
<reference evidence="3" key="1">
    <citation type="submission" date="2021-04" db="EMBL/GenBank/DDBJ databases">
        <title>Complete genome sequence of the type strain Clostridium beijerinckii NRRL B-598.</title>
        <authorList>
            <person name="Sedlar K."/>
            <person name="Branska B."/>
            <person name="Bezdicek M."/>
            <person name="Nykrynova M."/>
            <person name="Lengerova M."/>
            <person name="Skutkova H."/>
            <person name="Patakova P."/>
        </authorList>
    </citation>
    <scope>NUCLEOTIDE SEQUENCE</scope>
    <source>
        <strain evidence="3">DSM 791</strain>
        <plasmid evidence="3">unnamed</plasmid>
    </source>
</reference>
<dbReference type="AlphaFoldDB" id="A0AB74VMS2"/>
<gene>
    <name evidence="3" type="ORF">KEC93_26340</name>
</gene>
<dbReference type="EMBL" id="CP073654">
    <property type="protein sequence ID" value="QUN37943.1"/>
    <property type="molecule type" value="Genomic_DNA"/>
</dbReference>
<keyword evidence="3" id="KW-0614">Plasmid</keyword>
<feature type="transmembrane region" description="Helical" evidence="1">
    <location>
        <begin position="52"/>
        <end position="71"/>
    </location>
</feature>
<evidence type="ECO:0000313" key="3">
    <source>
        <dbReference type="EMBL" id="QUN37943.1"/>
    </source>
</evidence>
<evidence type="ECO:0000256" key="1">
    <source>
        <dbReference type="SAM" id="Phobius"/>
    </source>
</evidence>